<keyword evidence="3" id="KW-1185">Reference proteome</keyword>
<reference evidence="2 3" key="1">
    <citation type="journal article" date="2018" name="Sci. Rep.">
        <title>Genomic signatures of local adaptation to the degree of environmental predictability in rotifers.</title>
        <authorList>
            <person name="Franch-Gras L."/>
            <person name="Hahn C."/>
            <person name="Garcia-Roger E.M."/>
            <person name="Carmona M.J."/>
            <person name="Serra M."/>
            <person name="Gomez A."/>
        </authorList>
    </citation>
    <scope>NUCLEOTIDE SEQUENCE [LARGE SCALE GENOMIC DNA]</scope>
    <source>
        <strain evidence="2">HYR1</strain>
    </source>
</reference>
<proteinExistence type="predicted"/>
<dbReference type="Proteomes" id="UP000276133">
    <property type="component" value="Unassembled WGS sequence"/>
</dbReference>
<comment type="caution">
    <text evidence="2">The sequence shown here is derived from an EMBL/GenBank/DDBJ whole genome shotgun (WGS) entry which is preliminary data.</text>
</comment>
<feature type="compositionally biased region" description="Acidic residues" evidence="1">
    <location>
        <begin position="43"/>
        <end position="52"/>
    </location>
</feature>
<protein>
    <submittedName>
        <fullName evidence="2">Uncharacterized protein</fullName>
    </submittedName>
</protein>
<gene>
    <name evidence="2" type="ORF">BpHYR1_030788</name>
</gene>
<name>A0A3M7RJH1_BRAPC</name>
<dbReference type="EMBL" id="REGN01003264">
    <property type="protein sequence ID" value="RNA23547.1"/>
    <property type="molecule type" value="Genomic_DNA"/>
</dbReference>
<dbReference type="AlphaFoldDB" id="A0A3M7RJH1"/>
<organism evidence="2 3">
    <name type="scientific">Brachionus plicatilis</name>
    <name type="common">Marine rotifer</name>
    <name type="synonym">Brachionus muelleri</name>
    <dbReference type="NCBI Taxonomy" id="10195"/>
    <lineage>
        <taxon>Eukaryota</taxon>
        <taxon>Metazoa</taxon>
        <taxon>Spiralia</taxon>
        <taxon>Gnathifera</taxon>
        <taxon>Rotifera</taxon>
        <taxon>Eurotatoria</taxon>
        <taxon>Monogononta</taxon>
        <taxon>Pseudotrocha</taxon>
        <taxon>Ploima</taxon>
        <taxon>Brachionidae</taxon>
        <taxon>Brachionus</taxon>
    </lineage>
</organism>
<feature type="region of interest" description="Disordered" evidence="1">
    <location>
        <begin position="43"/>
        <end position="63"/>
    </location>
</feature>
<sequence>MLQEEALSLFLNWFTYSFCGAYSHRYTRQNTIDPVNDLDVTDIEDKDEDEQENCQNRHLNYRR</sequence>
<evidence type="ECO:0000256" key="1">
    <source>
        <dbReference type="SAM" id="MobiDB-lite"/>
    </source>
</evidence>
<evidence type="ECO:0000313" key="2">
    <source>
        <dbReference type="EMBL" id="RNA23547.1"/>
    </source>
</evidence>
<evidence type="ECO:0000313" key="3">
    <source>
        <dbReference type="Proteomes" id="UP000276133"/>
    </source>
</evidence>
<feature type="compositionally biased region" description="Polar residues" evidence="1">
    <location>
        <begin position="53"/>
        <end position="63"/>
    </location>
</feature>
<accession>A0A3M7RJH1</accession>